<keyword evidence="6" id="KW-0131">Cell cycle</keyword>
<evidence type="ECO:0000256" key="1">
    <source>
        <dbReference type="ARBA" id="ARBA00004123"/>
    </source>
</evidence>
<dbReference type="RefSeq" id="XP_003289191.1">
    <property type="nucleotide sequence ID" value="XM_003289143.1"/>
</dbReference>
<keyword evidence="3" id="KW-0158">Chromosome</keyword>
<evidence type="ECO:0000256" key="7">
    <source>
        <dbReference type="SAM" id="MobiDB-lite"/>
    </source>
</evidence>
<dbReference type="Proteomes" id="UP000001064">
    <property type="component" value="Unassembled WGS sequence"/>
</dbReference>
<proteinExistence type="predicted"/>
<evidence type="ECO:0000256" key="3">
    <source>
        <dbReference type="ARBA" id="ARBA00022454"/>
    </source>
</evidence>
<gene>
    <name evidence="9" type="ORF">DICPUDRAFT_153522</name>
</gene>
<evidence type="ECO:0000256" key="5">
    <source>
        <dbReference type="ARBA" id="ARBA00023242"/>
    </source>
</evidence>
<feature type="domain" description="Telomere-associated protein Rif1 N-terminal" evidence="8">
    <location>
        <begin position="43"/>
        <end position="390"/>
    </location>
</feature>
<dbReference type="EMBL" id="GL871103">
    <property type="protein sequence ID" value="EGC34309.1"/>
    <property type="molecule type" value="Genomic_DNA"/>
</dbReference>
<dbReference type="InterPro" id="IPR022031">
    <property type="entry name" value="Rif1_N"/>
</dbReference>
<dbReference type="GO" id="GO:0000723">
    <property type="term" value="P:telomere maintenance"/>
    <property type="evidence" value="ECO:0000318"/>
    <property type="project" value="GO_Central"/>
</dbReference>
<dbReference type="GO" id="GO:0005634">
    <property type="term" value="C:nucleus"/>
    <property type="evidence" value="ECO:0000318"/>
    <property type="project" value="GO_Central"/>
</dbReference>
<dbReference type="KEGG" id="dpp:DICPUDRAFT_153522"/>
<keyword evidence="10" id="KW-1185">Reference proteome</keyword>
<accession>F0ZP47</accession>
<organism evidence="9 10">
    <name type="scientific">Dictyostelium purpureum</name>
    <name type="common">Slime mold</name>
    <dbReference type="NCBI Taxonomy" id="5786"/>
    <lineage>
        <taxon>Eukaryota</taxon>
        <taxon>Amoebozoa</taxon>
        <taxon>Evosea</taxon>
        <taxon>Eumycetozoa</taxon>
        <taxon>Dictyostelia</taxon>
        <taxon>Dictyosteliales</taxon>
        <taxon>Dictyosteliaceae</taxon>
        <taxon>Dictyostelium</taxon>
    </lineage>
</organism>
<dbReference type="Pfam" id="PF12231">
    <property type="entry name" value="Rif1_N"/>
    <property type="match status" value="1"/>
</dbReference>
<evidence type="ECO:0000256" key="4">
    <source>
        <dbReference type="ARBA" id="ARBA00022895"/>
    </source>
</evidence>
<protein>
    <recommendedName>
        <fullName evidence="8">Telomere-associated protein Rif1 N-terminal domain-containing protein</fullName>
    </recommendedName>
</protein>
<dbReference type="GO" id="GO:0140445">
    <property type="term" value="C:chromosome, telomeric repeat region"/>
    <property type="evidence" value="ECO:0000318"/>
    <property type="project" value="GO_Central"/>
</dbReference>
<comment type="subcellular location">
    <subcellularLocation>
        <location evidence="2">Chromosome</location>
        <location evidence="2">Telomere</location>
    </subcellularLocation>
    <subcellularLocation>
        <location evidence="1">Nucleus</location>
    </subcellularLocation>
</comment>
<dbReference type="VEuPathDB" id="AmoebaDB:DICPUDRAFT_153522"/>
<dbReference type="InParanoid" id="F0ZP47"/>
<name>F0ZP47_DICPU</name>
<keyword evidence="4" id="KW-0779">Telomere</keyword>
<reference evidence="10" key="1">
    <citation type="journal article" date="2011" name="Genome Biol.">
        <title>Comparative genomics of the social amoebae Dictyostelium discoideum and Dictyostelium purpureum.</title>
        <authorList>
            <consortium name="US DOE Joint Genome Institute (JGI-PGF)"/>
            <person name="Sucgang R."/>
            <person name="Kuo A."/>
            <person name="Tian X."/>
            <person name="Salerno W."/>
            <person name="Parikh A."/>
            <person name="Feasley C.L."/>
            <person name="Dalin E."/>
            <person name="Tu H."/>
            <person name="Huang E."/>
            <person name="Barry K."/>
            <person name="Lindquist E."/>
            <person name="Shapiro H."/>
            <person name="Bruce D."/>
            <person name="Schmutz J."/>
            <person name="Salamov A."/>
            <person name="Fey P."/>
            <person name="Gaudet P."/>
            <person name="Anjard C."/>
            <person name="Babu M.M."/>
            <person name="Basu S."/>
            <person name="Bushmanova Y."/>
            <person name="van der Wel H."/>
            <person name="Katoh-Kurasawa M."/>
            <person name="Dinh C."/>
            <person name="Coutinho P.M."/>
            <person name="Saito T."/>
            <person name="Elias M."/>
            <person name="Schaap P."/>
            <person name="Kay R.R."/>
            <person name="Henrissat B."/>
            <person name="Eichinger L."/>
            <person name="Rivero F."/>
            <person name="Putnam N.H."/>
            <person name="West C.M."/>
            <person name="Loomis W.F."/>
            <person name="Chisholm R.L."/>
            <person name="Shaulsky G."/>
            <person name="Strassmann J.E."/>
            <person name="Queller D.C."/>
            <person name="Kuspa A."/>
            <person name="Grigoriev I.V."/>
        </authorList>
    </citation>
    <scope>NUCLEOTIDE SEQUENCE [LARGE SCALE GENOMIC DNA]</scope>
    <source>
        <strain evidence="10">QSDP1</strain>
    </source>
</reference>
<dbReference type="PANTHER" id="PTHR22928:SF3">
    <property type="entry name" value="TELOMERE-ASSOCIATED PROTEIN RIF1"/>
    <property type="match status" value="1"/>
</dbReference>
<feature type="region of interest" description="Disordered" evidence="7">
    <location>
        <begin position="1142"/>
        <end position="1171"/>
    </location>
</feature>
<evidence type="ECO:0000256" key="6">
    <source>
        <dbReference type="ARBA" id="ARBA00023306"/>
    </source>
</evidence>
<dbReference type="OMA" id="NICNYAI"/>
<dbReference type="OrthoDB" id="5399929at2759"/>
<feature type="compositionally biased region" description="Low complexity" evidence="7">
    <location>
        <begin position="1144"/>
        <end position="1169"/>
    </location>
</feature>
<dbReference type="STRING" id="5786.F0ZP47"/>
<dbReference type="FunCoup" id="F0ZP47">
    <property type="interactions" value="385"/>
</dbReference>
<evidence type="ECO:0000313" key="10">
    <source>
        <dbReference type="Proteomes" id="UP000001064"/>
    </source>
</evidence>
<dbReference type="PANTHER" id="PTHR22928">
    <property type="entry name" value="TELOMERE-ASSOCIATED PROTEIN RIF1"/>
    <property type="match status" value="1"/>
</dbReference>
<dbReference type="AlphaFoldDB" id="F0ZP47"/>
<evidence type="ECO:0000256" key="2">
    <source>
        <dbReference type="ARBA" id="ARBA00004574"/>
    </source>
</evidence>
<dbReference type="GeneID" id="10500085"/>
<sequence length="1221" mass="140835">MNEYYLNISKILKVLEQNLNLTNKVTSIDINQHNRLFSQVEESFNELINYLKDCEENEALSSCLSNSVLKFINVFQVHITSSNNQQSQSQKEKSKNSLLFSQIDKLAIFSLRSLGYFLYSSFTVKVLMDSQVKEITKLIENTIGITKNKNICNYAIWCFSSQSFQNGPISTKLPETYIKLLSETPFNSKTIESEILNSFNTLLQQNIQLYLDSIQDWLPLVFNKLFRVENLINQIEQLKEILCFLIEYYQKKNISVPEDLSFKLLECRQEYMQKLEILLKSKNEVLAIQYWTFYTFFLANAPFVDRVINQLTPIPEISFKNDNKLIKIESFNNWKLFMEGASRDSDLKKEKKKMQLFIAPLSLSLATEKDVDVKKASFSSWMYLLKQFKQSLYEVFPIVFTPIYVNILKKPNFSKSQQTPPNEIENIADYHLGENALLLLVSITSPSQEVRKSAKQKLQALYDVVLETIPLVFTNINASEWLLGNLEPFKLAIQSRYILSDSNTPQFCFNEKIELWNAILKRMSNIDTKDEKYLLLLKDLLLFLQQLFEQMKIEPDEDSTLFFYQTIYKNTIQSIQSSILIGGGSDSNQYLIKNINSGKDYIPIDFFILNIIEFGFKLTSEQTKEHLLPLFEELLTITFSKPLDMSNRLNFIIGVMNDNLDNETTLCYLLRLWSILTSTVHKLIERSHVLLTLPPTMIDCILESISNLLLWPLRAVAGTPYSSDNSMDPCKILTSNSKLWKNTLQSMCRIFSIKTSTNPSIGYIFQTIDDLQLTNHQNYYDFILATSIPLLELYDLSFINGNGASITNNYANKRKQKNMKNQSEGEFEDAQLPKILSNLSNLLVNCHFSKMISNNPILNNSQPFLIINSLVPCFNTITNILKKCKSSTLCLVLLENMESSLILYIKDTKPLPSITSKLDSQEKYQLTLIRDSFINLWDTTLETLIQNNITTSSSINSSNYKYNSKLLEQLELLLISAFTSPVNEIKEKALYFWNETFGTHINSKSLEYPSKLSKTLKKLKDQISIQLPNFNDDNIQQQQTKRPNEINDESIDLDESYDDFVLPNSQLKKVNNNDNKLLNQYQPSNTTVNYNPNTNANNKKKFKFSDPPTDQYVLITKQVENDAATQSMTDHQLEIYEQQKLTRNSSTSFSNNNNNNNNNNSANSNGNNNKYLQDENVLGLINDIKNKLLENQSTQSLLQIQSVSIEITNKINNILSNRLYK</sequence>
<evidence type="ECO:0000259" key="8">
    <source>
        <dbReference type="Pfam" id="PF12231"/>
    </source>
</evidence>
<keyword evidence="5" id="KW-0539">Nucleus</keyword>
<evidence type="ECO:0000313" key="9">
    <source>
        <dbReference type="EMBL" id="EGC34309.1"/>
    </source>
</evidence>
<dbReference type="eggNOG" id="ENOG502RDM7">
    <property type="taxonomic scope" value="Eukaryota"/>
</dbReference>